<accession>A0A857JCM3</accession>
<keyword evidence="3" id="KW-1185">Reference proteome</keyword>
<protein>
    <submittedName>
        <fullName evidence="2">VapC toxin family PIN domain ribonuclease</fullName>
    </submittedName>
</protein>
<evidence type="ECO:0000313" key="3">
    <source>
        <dbReference type="Proteomes" id="UP000464787"/>
    </source>
</evidence>
<dbReference type="InterPro" id="IPR029060">
    <property type="entry name" value="PIN-like_dom_sf"/>
</dbReference>
<reference evidence="2 3" key="1">
    <citation type="submission" date="2020-01" db="EMBL/GenBank/DDBJ databases">
        <title>Genome sequencing of strain KACC 21265.</title>
        <authorList>
            <person name="Heo J."/>
            <person name="Kim S.-J."/>
            <person name="Kim J.-S."/>
            <person name="Hong S.-B."/>
            <person name="Kwon S.-W."/>
        </authorList>
    </citation>
    <scope>NUCLEOTIDE SEQUENCE [LARGE SCALE GENOMIC DNA]</scope>
    <source>
        <strain evidence="2 3">KACC 21265</strain>
    </source>
</reference>
<proteinExistence type="predicted"/>
<dbReference type="RefSeq" id="WP_160554751.1">
    <property type="nucleotide sequence ID" value="NZ_CP047650.1"/>
</dbReference>
<gene>
    <name evidence="2" type="ORF">GT347_24900</name>
</gene>
<dbReference type="SUPFAM" id="SSF88723">
    <property type="entry name" value="PIN domain-like"/>
    <property type="match status" value="1"/>
</dbReference>
<dbReference type="Pfam" id="PF01850">
    <property type="entry name" value="PIN"/>
    <property type="match status" value="1"/>
</dbReference>
<evidence type="ECO:0000313" key="2">
    <source>
        <dbReference type="EMBL" id="QHJ00942.1"/>
    </source>
</evidence>
<sequence>MTVLVDTSVWVAHFRAPQDGLIDLLATDQVLVHPMVLGEIACGTPPDRRRTLQDLGSLQSPHQATLAEVIAFTEREELFGRGCGLIDLMLLSSTLMTAGASLWTLDRRLAALAERFQVLHRPALH</sequence>
<name>A0A857JCM3_9BURK</name>
<dbReference type="EMBL" id="CP047650">
    <property type="protein sequence ID" value="QHJ00942.1"/>
    <property type="molecule type" value="Genomic_DNA"/>
</dbReference>
<evidence type="ECO:0000259" key="1">
    <source>
        <dbReference type="Pfam" id="PF01850"/>
    </source>
</evidence>
<dbReference type="InterPro" id="IPR002716">
    <property type="entry name" value="PIN_dom"/>
</dbReference>
<dbReference type="KEGG" id="xyk:GT347_24900"/>
<dbReference type="Gene3D" id="3.40.50.1010">
    <property type="entry name" value="5'-nuclease"/>
    <property type="match status" value="1"/>
</dbReference>
<organism evidence="2 3">
    <name type="scientific">Xylophilus rhododendri</name>
    <dbReference type="NCBI Taxonomy" id="2697032"/>
    <lineage>
        <taxon>Bacteria</taxon>
        <taxon>Pseudomonadati</taxon>
        <taxon>Pseudomonadota</taxon>
        <taxon>Betaproteobacteria</taxon>
        <taxon>Burkholderiales</taxon>
        <taxon>Xylophilus</taxon>
    </lineage>
</organism>
<dbReference type="Proteomes" id="UP000464787">
    <property type="component" value="Chromosome"/>
</dbReference>
<dbReference type="AlphaFoldDB" id="A0A857JCM3"/>
<feature type="domain" description="PIN" evidence="1">
    <location>
        <begin position="3"/>
        <end position="113"/>
    </location>
</feature>